<name>A0A1G5PJ40_9RHOB</name>
<dbReference type="RefSeq" id="WP_090214634.1">
    <property type="nucleotide sequence ID" value="NZ_FMWG01000001.1"/>
</dbReference>
<dbReference type="STRING" id="1156985.SAMN04488118_10196"/>
<sequence length="72" mass="8250">MSAKSEYLTTKELPEITGFSASFFEKGRFLGYGPRFMRFKSSGRTGKVLYRRVDVERWMNDMICDPKGGANV</sequence>
<organism evidence="1 2">
    <name type="scientific">Epibacterium ulvae</name>
    <dbReference type="NCBI Taxonomy" id="1156985"/>
    <lineage>
        <taxon>Bacteria</taxon>
        <taxon>Pseudomonadati</taxon>
        <taxon>Pseudomonadota</taxon>
        <taxon>Alphaproteobacteria</taxon>
        <taxon>Rhodobacterales</taxon>
        <taxon>Roseobacteraceae</taxon>
        <taxon>Epibacterium</taxon>
    </lineage>
</organism>
<proteinExistence type="predicted"/>
<evidence type="ECO:0000313" key="2">
    <source>
        <dbReference type="Proteomes" id="UP000198767"/>
    </source>
</evidence>
<protein>
    <submittedName>
        <fullName evidence="1">Uncharacterized protein</fullName>
    </submittedName>
</protein>
<evidence type="ECO:0000313" key="1">
    <source>
        <dbReference type="EMBL" id="SCZ49523.1"/>
    </source>
</evidence>
<dbReference type="EMBL" id="FMWG01000001">
    <property type="protein sequence ID" value="SCZ49523.1"/>
    <property type="molecule type" value="Genomic_DNA"/>
</dbReference>
<dbReference type="AlphaFoldDB" id="A0A1G5PJ40"/>
<gene>
    <name evidence="1" type="ORF">SAMN04488118_10196</name>
</gene>
<accession>A0A1G5PJ40</accession>
<keyword evidence="2" id="KW-1185">Reference proteome</keyword>
<reference evidence="1 2" key="1">
    <citation type="submission" date="2016-10" db="EMBL/GenBank/DDBJ databases">
        <authorList>
            <person name="de Groot N.N."/>
        </authorList>
    </citation>
    <scope>NUCLEOTIDE SEQUENCE [LARGE SCALE GENOMIC DNA]</scope>
    <source>
        <strain evidence="1 2">U95</strain>
    </source>
</reference>
<dbReference type="OrthoDB" id="7364180at2"/>
<dbReference type="Proteomes" id="UP000198767">
    <property type="component" value="Unassembled WGS sequence"/>
</dbReference>